<evidence type="ECO:0000256" key="1">
    <source>
        <dbReference type="SAM" id="MobiDB-lite"/>
    </source>
</evidence>
<dbReference type="EMBL" id="AVOT02000512">
    <property type="protein sequence ID" value="MBW0463264.1"/>
    <property type="molecule type" value="Genomic_DNA"/>
</dbReference>
<dbReference type="Proteomes" id="UP000765509">
    <property type="component" value="Unassembled WGS sequence"/>
</dbReference>
<evidence type="ECO:0000313" key="3">
    <source>
        <dbReference type="Proteomes" id="UP000765509"/>
    </source>
</evidence>
<comment type="caution">
    <text evidence="2">The sequence shown here is derived from an EMBL/GenBank/DDBJ whole genome shotgun (WGS) entry which is preliminary data.</text>
</comment>
<evidence type="ECO:0000313" key="2">
    <source>
        <dbReference type="EMBL" id="MBW0463264.1"/>
    </source>
</evidence>
<dbReference type="Gene3D" id="2.40.70.10">
    <property type="entry name" value="Acid Proteases"/>
    <property type="match status" value="1"/>
</dbReference>
<feature type="region of interest" description="Disordered" evidence="1">
    <location>
        <begin position="108"/>
        <end position="130"/>
    </location>
</feature>
<proteinExistence type="predicted"/>
<name>A0A9Q3BDH0_9BASI</name>
<reference evidence="2" key="1">
    <citation type="submission" date="2021-03" db="EMBL/GenBank/DDBJ databases">
        <title>Draft genome sequence of rust myrtle Austropuccinia psidii MF-1, a brazilian biotype.</title>
        <authorList>
            <person name="Quecine M.C."/>
            <person name="Pachon D.M.R."/>
            <person name="Bonatelli M.L."/>
            <person name="Correr F.H."/>
            <person name="Franceschini L.M."/>
            <person name="Leite T.F."/>
            <person name="Margarido G.R.A."/>
            <person name="Almeida C.A."/>
            <person name="Ferrarezi J.A."/>
            <person name="Labate C.A."/>
        </authorList>
    </citation>
    <scope>NUCLEOTIDE SEQUENCE</scope>
    <source>
        <strain evidence="2">MF-1</strain>
    </source>
</reference>
<gene>
    <name evidence="2" type="ORF">O181_002979</name>
</gene>
<organism evidence="2 3">
    <name type="scientific">Austropuccinia psidii MF-1</name>
    <dbReference type="NCBI Taxonomy" id="1389203"/>
    <lineage>
        <taxon>Eukaryota</taxon>
        <taxon>Fungi</taxon>
        <taxon>Dikarya</taxon>
        <taxon>Basidiomycota</taxon>
        <taxon>Pucciniomycotina</taxon>
        <taxon>Pucciniomycetes</taxon>
        <taxon>Pucciniales</taxon>
        <taxon>Sphaerophragmiaceae</taxon>
        <taxon>Austropuccinia</taxon>
    </lineage>
</organism>
<dbReference type="InterPro" id="IPR021109">
    <property type="entry name" value="Peptidase_aspartic_dom_sf"/>
</dbReference>
<protein>
    <submittedName>
        <fullName evidence="2">Uncharacterized protein</fullName>
    </submittedName>
</protein>
<dbReference type="AlphaFoldDB" id="A0A9Q3BDH0"/>
<sequence>MSELLEKFSLIILDSSESCSLWVAHHTKYMVELSPFQSFEWNFLVIDTPKGEDLILGFQFLNNFNPSIDWSKWLITFDFDHKDYDDTSKSSSNDSSSVKSCAALFGESRTPSFPPSSSIPSFKSSRSLLSSRYKVSKEIKDVREDNYLS</sequence>
<accession>A0A9Q3BDH0</accession>
<keyword evidence="3" id="KW-1185">Reference proteome</keyword>